<dbReference type="InterPro" id="IPR052712">
    <property type="entry name" value="Acid_resist_chaperone_HdeD"/>
</dbReference>
<dbReference type="Pfam" id="PF03729">
    <property type="entry name" value="DUF308"/>
    <property type="match status" value="2"/>
</dbReference>
<evidence type="ECO:0000313" key="3">
    <source>
        <dbReference type="Proteomes" id="UP001479933"/>
    </source>
</evidence>
<dbReference type="InterPro" id="IPR005325">
    <property type="entry name" value="DUF308_memb"/>
</dbReference>
<feature type="transmembrane region" description="Helical" evidence="1">
    <location>
        <begin position="104"/>
        <end position="127"/>
    </location>
</feature>
<keyword evidence="1" id="KW-0472">Membrane</keyword>
<accession>A0ABZ2U0H0</accession>
<feature type="transmembrane region" description="Helical" evidence="1">
    <location>
        <begin position="79"/>
        <end position="98"/>
    </location>
</feature>
<dbReference type="PANTHER" id="PTHR34989">
    <property type="entry name" value="PROTEIN HDED"/>
    <property type="match status" value="1"/>
</dbReference>
<dbReference type="EMBL" id="CP136137">
    <property type="protein sequence ID" value="WYY06401.1"/>
    <property type="molecule type" value="Genomic_DNA"/>
</dbReference>
<dbReference type="Proteomes" id="UP001479933">
    <property type="component" value="Chromosome"/>
</dbReference>
<sequence>MAVNNPLSGAPEAVQEIAHRTWQSLLGIGIASVILGIIVLLMPGAALFTIAILFGVYLLLSGIFQIASTFGVQHSHGWWRLLTFVSGAISIMLAFVAFRNLGTAVILLAIWVGIGWIFRGVAELSVFMDATSGLPGRGWGIFTGIVTVIGGGILIIWPISSIATLTVVSGIMLVVVGVVEVVNAFALRSKLKSVGAEHATV</sequence>
<feature type="transmembrane region" description="Helical" evidence="1">
    <location>
        <begin position="139"/>
        <end position="159"/>
    </location>
</feature>
<protein>
    <submittedName>
        <fullName evidence="2">DUF308 domain-containing protein</fullName>
    </submittedName>
</protein>
<reference evidence="2 3" key="1">
    <citation type="journal article" date="2023" name="Virus Evol.">
        <title>Computational host range prediction-The good, the bad, and the ugly.</title>
        <authorList>
            <person name="Howell A.A."/>
            <person name="Versoza C.J."/>
            <person name="Pfeifer S.P."/>
        </authorList>
    </citation>
    <scope>NUCLEOTIDE SEQUENCE [LARGE SCALE GENOMIC DNA]</scope>
    <source>
        <strain evidence="2 3">1610/1b</strain>
    </source>
</reference>
<proteinExistence type="predicted"/>
<dbReference type="RefSeq" id="WP_066162541.1">
    <property type="nucleotide sequence ID" value="NZ_CP136137.1"/>
</dbReference>
<keyword evidence="3" id="KW-1185">Reference proteome</keyword>
<evidence type="ECO:0000256" key="1">
    <source>
        <dbReference type="SAM" id="Phobius"/>
    </source>
</evidence>
<keyword evidence="1" id="KW-1133">Transmembrane helix</keyword>
<dbReference type="PANTHER" id="PTHR34989:SF1">
    <property type="entry name" value="PROTEIN HDED"/>
    <property type="match status" value="1"/>
</dbReference>
<gene>
    <name evidence="2" type="ORF">RVF87_15165</name>
</gene>
<keyword evidence="1" id="KW-0812">Transmembrane</keyword>
<evidence type="ECO:0000313" key="2">
    <source>
        <dbReference type="EMBL" id="WYY06401.1"/>
    </source>
</evidence>
<feature type="transmembrane region" description="Helical" evidence="1">
    <location>
        <begin position="48"/>
        <end position="67"/>
    </location>
</feature>
<feature type="transmembrane region" description="Helical" evidence="1">
    <location>
        <begin position="165"/>
        <end position="187"/>
    </location>
</feature>
<feature type="transmembrane region" description="Helical" evidence="1">
    <location>
        <begin position="25"/>
        <end position="42"/>
    </location>
</feature>
<organism evidence="2 3">
    <name type="scientific">Gordonia hydrophobica</name>
    <dbReference type="NCBI Taxonomy" id="40516"/>
    <lineage>
        <taxon>Bacteria</taxon>
        <taxon>Bacillati</taxon>
        <taxon>Actinomycetota</taxon>
        <taxon>Actinomycetes</taxon>
        <taxon>Mycobacteriales</taxon>
        <taxon>Gordoniaceae</taxon>
        <taxon>Gordonia</taxon>
    </lineage>
</organism>
<name>A0ABZ2U0H0_9ACTN</name>